<comment type="caution">
    <text evidence="8">The sequence shown here is derived from an EMBL/GenBank/DDBJ whole genome shotgun (WGS) entry which is preliminary data.</text>
</comment>
<dbReference type="InterPro" id="IPR003661">
    <property type="entry name" value="HisK_dim/P_dom"/>
</dbReference>
<dbReference type="Proteomes" id="UP000280307">
    <property type="component" value="Unassembled WGS sequence"/>
</dbReference>
<evidence type="ECO:0000313" key="8">
    <source>
        <dbReference type="EMBL" id="RRR73847.1"/>
    </source>
</evidence>
<sequence>MHPQRGSFTTGTHAPLLAIAGMTATALHNVGLYRDVEREGMRRAAILGGISDAVMVCDSQGRMVMLNPAAEQLFAITDWQQRRYAFTCLPLTPLSAGQAHMNERPTRYMLHGRTLSARFASLPGYDEAGAGEVIVLRDMSDEAAMERAKTDLIALISHELRTPLTTITGATDMLGKGIGGPLTPLQRELLDTSLRQSQAMSVLIDKAIMITGIETHSLELELAPTGVRSAVEMALGPLRGAVAAAEVTLELELPDDLPMLRADVRLLSFALGQLVDNALKYGEGAPIRITATQHDNEVALTVHDSGPGIAAERLPKLFERLQRSDEALNHAPRGLGLGLVLARKLIERQGGSLSVTSQLGAGSAFTITLPQGSHHEQTPSYPSSALA</sequence>
<dbReference type="CDD" id="cd00082">
    <property type="entry name" value="HisKA"/>
    <property type="match status" value="1"/>
</dbReference>
<protein>
    <recommendedName>
        <fullName evidence="2">histidine kinase</fullName>
        <ecNumber evidence="2">2.7.13.3</ecNumber>
    </recommendedName>
</protein>
<dbReference type="Gene3D" id="3.30.565.10">
    <property type="entry name" value="Histidine kinase-like ATPase, C-terminal domain"/>
    <property type="match status" value="1"/>
</dbReference>
<proteinExistence type="predicted"/>
<comment type="catalytic activity">
    <reaction evidence="1">
        <text>ATP + protein L-histidine = ADP + protein N-phospho-L-histidine.</text>
        <dbReference type="EC" id="2.7.13.3"/>
    </reaction>
</comment>
<dbReference type="InterPro" id="IPR050736">
    <property type="entry name" value="Sensor_HK_Regulatory"/>
</dbReference>
<evidence type="ECO:0000256" key="5">
    <source>
        <dbReference type="ARBA" id="ARBA00022777"/>
    </source>
</evidence>
<dbReference type="PANTHER" id="PTHR43711">
    <property type="entry name" value="TWO-COMPONENT HISTIDINE KINASE"/>
    <property type="match status" value="1"/>
</dbReference>
<evidence type="ECO:0000313" key="9">
    <source>
        <dbReference type="Proteomes" id="UP000280307"/>
    </source>
</evidence>
<dbReference type="PRINTS" id="PR00344">
    <property type="entry name" value="BCTRLSENSOR"/>
</dbReference>
<dbReference type="InterPro" id="IPR036097">
    <property type="entry name" value="HisK_dim/P_sf"/>
</dbReference>
<name>A0A426U2G9_9CHLR</name>
<keyword evidence="6" id="KW-0902">Two-component regulatory system</keyword>
<evidence type="ECO:0000256" key="6">
    <source>
        <dbReference type="ARBA" id="ARBA00023012"/>
    </source>
</evidence>
<dbReference type="InterPro" id="IPR004358">
    <property type="entry name" value="Sig_transdc_His_kin-like_C"/>
</dbReference>
<dbReference type="SUPFAM" id="SSF47384">
    <property type="entry name" value="Homodimeric domain of signal transducing histidine kinase"/>
    <property type="match status" value="1"/>
</dbReference>
<dbReference type="PANTHER" id="PTHR43711:SF26">
    <property type="entry name" value="SENSOR HISTIDINE KINASE RCSC"/>
    <property type="match status" value="1"/>
</dbReference>
<keyword evidence="4" id="KW-0808">Transferase</keyword>
<evidence type="ECO:0000256" key="3">
    <source>
        <dbReference type="ARBA" id="ARBA00022553"/>
    </source>
</evidence>
<keyword evidence="3" id="KW-0597">Phosphoprotein</keyword>
<gene>
    <name evidence="8" type="ORF">EI684_08220</name>
</gene>
<dbReference type="InterPro" id="IPR003594">
    <property type="entry name" value="HATPase_dom"/>
</dbReference>
<dbReference type="Pfam" id="PF00512">
    <property type="entry name" value="HisKA"/>
    <property type="match status" value="1"/>
</dbReference>
<dbReference type="Gene3D" id="1.10.287.130">
    <property type="match status" value="1"/>
</dbReference>
<evidence type="ECO:0000259" key="7">
    <source>
        <dbReference type="PROSITE" id="PS50109"/>
    </source>
</evidence>
<feature type="domain" description="Histidine kinase" evidence="7">
    <location>
        <begin position="155"/>
        <end position="373"/>
    </location>
</feature>
<accession>A0A426U2G9</accession>
<dbReference type="SMART" id="SM00388">
    <property type="entry name" value="HisKA"/>
    <property type="match status" value="1"/>
</dbReference>
<dbReference type="SMART" id="SM00387">
    <property type="entry name" value="HATPase_c"/>
    <property type="match status" value="1"/>
</dbReference>
<dbReference type="SUPFAM" id="SSF55785">
    <property type="entry name" value="PYP-like sensor domain (PAS domain)"/>
    <property type="match status" value="1"/>
</dbReference>
<dbReference type="InterPro" id="IPR000014">
    <property type="entry name" value="PAS"/>
</dbReference>
<reference evidence="8 9" key="1">
    <citation type="submission" date="2018-12" db="EMBL/GenBank/DDBJ databases">
        <title>Genome Sequence of Candidatus Viridilinea halotolerans isolated from saline sulfide-rich spring.</title>
        <authorList>
            <person name="Grouzdev D.S."/>
            <person name="Burganskaya E.I."/>
            <person name="Krutkina M.S."/>
            <person name="Sukhacheva M.V."/>
            <person name="Gorlenko V.M."/>
        </authorList>
    </citation>
    <scope>NUCLEOTIDE SEQUENCE [LARGE SCALE GENOMIC DNA]</scope>
    <source>
        <strain evidence="8">Chok-6</strain>
    </source>
</reference>
<organism evidence="8 9">
    <name type="scientific">Candidatus Viridilinea halotolerans</name>
    <dbReference type="NCBI Taxonomy" id="2491704"/>
    <lineage>
        <taxon>Bacteria</taxon>
        <taxon>Bacillati</taxon>
        <taxon>Chloroflexota</taxon>
        <taxon>Chloroflexia</taxon>
        <taxon>Chloroflexales</taxon>
        <taxon>Chloroflexineae</taxon>
        <taxon>Oscillochloridaceae</taxon>
        <taxon>Candidatus Viridilinea</taxon>
    </lineage>
</organism>
<dbReference type="AlphaFoldDB" id="A0A426U2G9"/>
<dbReference type="SUPFAM" id="SSF55874">
    <property type="entry name" value="ATPase domain of HSP90 chaperone/DNA topoisomerase II/histidine kinase"/>
    <property type="match status" value="1"/>
</dbReference>
<dbReference type="Pfam" id="PF02518">
    <property type="entry name" value="HATPase_c"/>
    <property type="match status" value="1"/>
</dbReference>
<dbReference type="Gene3D" id="3.30.450.20">
    <property type="entry name" value="PAS domain"/>
    <property type="match status" value="1"/>
</dbReference>
<dbReference type="InterPro" id="IPR036890">
    <property type="entry name" value="HATPase_C_sf"/>
</dbReference>
<dbReference type="EMBL" id="RSAS01000311">
    <property type="protein sequence ID" value="RRR73847.1"/>
    <property type="molecule type" value="Genomic_DNA"/>
</dbReference>
<evidence type="ECO:0000256" key="1">
    <source>
        <dbReference type="ARBA" id="ARBA00000085"/>
    </source>
</evidence>
<dbReference type="InterPro" id="IPR005467">
    <property type="entry name" value="His_kinase_dom"/>
</dbReference>
<dbReference type="PROSITE" id="PS50109">
    <property type="entry name" value="HIS_KIN"/>
    <property type="match status" value="1"/>
</dbReference>
<evidence type="ECO:0000256" key="4">
    <source>
        <dbReference type="ARBA" id="ARBA00022679"/>
    </source>
</evidence>
<dbReference type="CDD" id="cd00075">
    <property type="entry name" value="HATPase"/>
    <property type="match status" value="1"/>
</dbReference>
<dbReference type="CDD" id="cd00130">
    <property type="entry name" value="PAS"/>
    <property type="match status" value="1"/>
</dbReference>
<evidence type="ECO:0000256" key="2">
    <source>
        <dbReference type="ARBA" id="ARBA00012438"/>
    </source>
</evidence>
<dbReference type="EC" id="2.7.13.3" evidence="2"/>
<dbReference type="GO" id="GO:0000155">
    <property type="term" value="F:phosphorelay sensor kinase activity"/>
    <property type="evidence" value="ECO:0007669"/>
    <property type="project" value="InterPro"/>
</dbReference>
<dbReference type="InterPro" id="IPR035965">
    <property type="entry name" value="PAS-like_dom_sf"/>
</dbReference>
<keyword evidence="5" id="KW-0418">Kinase</keyword>